<sequence length="206" mass="22974">MQSELLDLTAIESEVSTEEELDSLCSTSDTLGACFDANCGFTYDAKGQIDDKTVLSVRMAYSPIELGCKTPDDLLKFYISITKSKSKLEKKCKEDDAKTYLIAEVEGDEIDKRCKRILKQVKCQEGILRPEYGNPVANLLLMRVQYQMESFLVLKGLMKEGELLEEGVSRNCFLLADYVDTQVQANSSGAFSLSIAVLIFLVMFAL</sequence>
<dbReference type="AlphaFoldDB" id="A0A915D624"/>
<reference evidence="2" key="1">
    <citation type="submission" date="2022-11" db="UniProtKB">
        <authorList>
            <consortium name="WormBaseParasite"/>
        </authorList>
    </citation>
    <scope>IDENTIFICATION</scope>
</reference>
<organism evidence="1 2">
    <name type="scientific">Ditylenchus dipsaci</name>
    <dbReference type="NCBI Taxonomy" id="166011"/>
    <lineage>
        <taxon>Eukaryota</taxon>
        <taxon>Metazoa</taxon>
        <taxon>Ecdysozoa</taxon>
        <taxon>Nematoda</taxon>
        <taxon>Chromadorea</taxon>
        <taxon>Rhabditida</taxon>
        <taxon>Tylenchina</taxon>
        <taxon>Tylenchomorpha</taxon>
        <taxon>Sphaerularioidea</taxon>
        <taxon>Anguinidae</taxon>
        <taxon>Anguininae</taxon>
        <taxon>Ditylenchus</taxon>
    </lineage>
</organism>
<accession>A0A915D624</accession>
<keyword evidence="1" id="KW-1185">Reference proteome</keyword>
<name>A0A915D624_9BILA</name>
<evidence type="ECO:0000313" key="1">
    <source>
        <dbReference type="Proteomes" id="UP000887574"/>
    </source>
</evidence>
<proteinExistence type="predicted"/>
<dbReference type="Proteomes" id="UP000887574">
    <property type="component" value="Unplaced"/>
</dbReference>
<protein>
    <submittedName>
        <fullName evidence="2">Uncharacterized protein</fullName>
    </submittedName>
</protein>
<evidence type="ECO:0000313" key="2">
    <source>
        <dbReference type="WBParaSite" id="jg15749"/>
    </source>
</evidence>
<dbReference type="WBParaSite" id="jg15749">
    <property type="protein sequence ID" value="jg15749"/>
    <property type="gene ID" value="jg15749"/>
</dbReference>